<name>A0A557PB10_9VIBR</name>
<evidence type="ECO:0000313" key="3">
    <source>
        <dbReference type="Proteomes" id="UP000319828"/>
    </source>
</evidence>
<sequence length="316" mass="35952">MKQPEQKPQIGISACVAGEQVRFDKGHKRSDFCMSQLAPFVNYQAFCPEVAIGLPIPRPTIRQVQLGDEIHVSRPDGDGDVTQDLIKYGQTVASKIDHLSGFIFCQKSPSCGMERVKVYQEDGKGSTASGIGLFAKQIMALNPNLPCEENGRLMDPALRENFMIRVFTYRHWQDLLASGLTKHKLIEFHSERKYLLMSHHLISYKETGRLLARADLTLEEMAQQYITLLMSGLKHVATHKSHTNTLQHLQGYFKKVLTKQQKSELSSHINDFRAGLVPLLVPLTLINHYLKEFPQQYLAAQVYLSPYPQELKLRYI</sequence>
<evidence type="ECO:0000313" key="2">
    <source>
        <dbReference type="EMBL" id="TVO37828.1"/>
    </source>
</evidence>
<dbReference type="Proteomes" id="UP000319828">
    <property type="component" value="Unassembled WGS sequence"/>
</dbReference>
<gene>
    <name evidence="2" type="ORF">FOF44_06030</name>
</gene>
<dbReference type="InterPro" id="IPR013560">
    <property type="entry name" value="DUF1722"/>
</dbReference>
<feature type="domain" description="DUF1722" evidence="1">
    <location>
        <begin position="193"/>
        <end position="308"/>
    </location>
</feature>
<dbReference type="InterPro" id="IPR007553">
    <property type="entry name" value="2-thiour_desulf"/>
</dbReference>
<dbReference type="InterPro" id="IPR017087">
    <property type="entry name" value="UCP037004"/>
</dbReference>
<organism evidence="2 3">
    <name type="scientific">Vibrio algivorus</name>
    <dbReference type="NCBI Taxonomy" id="1667024"/>
    <lineage>
        <taxon>Bacteria</taxon>
        <taxon>Pseudomonadati</taxon>
        <taxon>Pseudomonadota</taxon>
        <taxon>Gammaproteobacteria</taxon>
        <taxon>Vibrionales</taxon>
        <taxon>Vibrionaceae</taxon>
        <taxon>Vibrio</taxon>
    </lineage>
</organism>
<accession>A0A557PB10</accession>
<dbReference type="Pfam" id="PF08349">
    <property type="entry name" value="DUF1722"/>
    <property type="match status" value="1"/>
</dbReference>
<dbReference type="PIRSF" id="PIRSF037004">
    <property type="entry name" value="UCP037004"/>
    <property type="match status" value="1"/>
</dbReference>
<dbReference type="PANTHER" id="PTHR30087">
    <property type="entry name" value="INNER MEMBRANE PROTEIN"/>
    <property type="match status" value="1"/>
</dbReference>
<dbReference type="PANTHER" id="PTHR30087:SF0">
    <property type="entry name" value="INNER MEMBRANE PROTEIN"/>
    <property type="match status" value="1"/>
</dbReference>
<dbReference type="RefSeq" id="WP_144387767.1">
    <property type="nucleotide sequence ID" value="NZ_CANNCB010000014.1"/>
</dbReference>
<evidence type="ECO:0000259" key="1">
    <source>
        <dbReference type="Pfam" id="PF08349"/>
    </source>
</evidence>
<dbReference type="EMBL" id="VMKJ01000008">
    <property type="protein sequence ID" value="TVO37828.1"/>
    <property type="molecule type" value="Genomic_DNA"/>
</dbReference>
<comment type="caution">
    <text evidence="2">The sequence shown here is derived from an EMBL/GenBank/DDBJ whole genome shotgun (WGS) entry which is preliminary data.</text>
</comment>
<protein>
    <submittedName>
        <fullName evidence="2">DUF1722 domain-containing protein</fullName>
    </submittedName>
</protein>
<dbReference type="OrthoDB" id="495783at2"/>
<dbReference type="AlphaFoldDB" id="A0A557PB10"/>
<dbReference type="Pfam" id="PF04463">
    <property type="entry name" value="2-thiour_desulf"/>
    <property type="match status" value="1"/>
</dbReference>
<proteinExistence type="predicted"/>
<reference evidence="2 3" key="1">
    <citation type="submission" date="2019-07" db="EMBL/GenBank/DDBJ databases">
        <title>The draft genome sequence of Vibrio algivorus M1486.</title>
        <authorList>
            <person name="Meng X."/>
        </authorList>
    </citation>
    <scope>NUCLEOTIDE SEQUENCE [LARGE SCALE GENOMIC DNA]</scope>
    <source>
        <strain evidence="2 3">M1486</strain>
    </source>
</reference>